<name>A0AAU8EQX9_9MICC</name>
<evidence type="ECO:0000256" key="1">
    <source>
        <dbReference type="SAM" id="MobiDB-lite"/>
    </source>
</evidence>
<evidence type="ECO:0000313" key="3">
    <source>
        <dbReference type="EMBL" id="XCH11193.1"/>
    </source>
</evidence>
<evidence type="ECO:0000256" key="2">
    <source>
        <dbReference type="SAM" id="Phobius"/>
    </source>
</evidence>
<protein>
    <recommendedName>
        <fullName evidence="4">DUF4352 domain-containing protein</fullName>
    </recommendedName>
</protein>
<organism evidence="3">
    <name type="scientific">Arthrobacter sp. K5</name>
    <dbReference type="NCBI Taxonomy" id="2839623"/>
    <lineage>
        <taxon>Bacteria</taxon>
        <taxon>Bacillati</taxon>
        <taxon>Actinomycetota</taxon>
        <taxon>Actinomycetes</taxon>
        <taxon>Micrococcales</taxon>
        <taxon>Micrococcaceae</taxon>
        <taxon>Arthrobacter</taxon>
    </lineage>
</organism>
<sequence>MSTTAPGVSAPPDTVTGRTGTRRRRKLLLIPLSLLCALGLVLGYLFLTAKPEASTPLGASAVIPGGTARVNGIIPLEKDGWLPPERVQVLDEGPSAGTHRVRILVQFTALEGEGVAVDASQFTVTGLGASSLRPLWTSPGETQLPQGDSVDATMVFELPNQAIALVLDGPGNTRLSLGLSHHTS</sequence>
<accession>A0AAU8EQX9</accession>
<reference evidence="3" key="1">
    <citation type="submission" date="2024-06" db="EMBL/GenBank/DDBJ databases">
        <title>Biodegradation of dimethachlon by Arthrobacter sp. K5: mechanistic insights and ecological implications.</title>
        <authorList>
            <person name="Hu S."/>
            <person name="Lu P."/>
        </authorList>
    </citation>
    <scope>NUCLEOTIDE SEQUENCE</scope>
    <source>
        <strain evidence="3">K5</strain>
    </source>
</reference>
<dbReference type="AlphaFoldDB" id="A0AAU8EQX9"/>
<feature type="transmembrane region" description="Helical" evidence="2">
    <location>
        <begin position="27"/>
        <end position="47"/>
    </location>
</feature>
<keyword evidence="2" id="KW-1133">Transmembrane helix</keyword>
<dbReference type="EMBL" id="CP159279">
    <property type="protein sequence ID" value="XCH11193.1"/>
    <property type="molecule type" value="Genomic_DNA"/>
</dbReference>
<keyword evidence="2" id="KW-0812">Transmembrane</keyword>
<gene>
    <name evidence="3" type="ORF">ABRP34_20760</name>
</gene>
<dbReference type="RefSeq" id="WP_353711621.1">
    <property type="nucleotide sequence ID" value="NZ_CP159279.1"/>
</dbReference>
<proteinExistence type="predicted"/>
<keyword evidence="2" id="KW-0472">Membrane</keyword>
<feature type="region of interest" description="Disordered" evidence="1">
    <location>
        <begin position="1"/>
        <end position="20"/>
    </location>
</feature>
<evidence type="ECO:0008006" key="4">
    <source>
        <dbReference type="Google" id="ProtNLM"/>
    </source>
</evidence>